<dbReference type="EMBL" id="AMZH03009081">
    <property type="protein sequence ID" value="RRT57627.1"/>
    <property type="molecule type" value="Genomic_DNA"/>
</dbReference>
<gene>
    <name evidence="1" type="ORF">B296_00028105</name>
</gene>
<sequence>MLYHFYSRDGLTILVQVRKCIETNPIFSWHNSLQLYVSHLRQSGFSHLCYLPFTDDLERYIQA</sequence>
<accession>A0A426Z0Y2</accession>
<organism evidence="1 2">
    <name type="scientific">Ensete ventricosum</name>
    <name type="common">Abyssinian banana</name>
    <name type="synonym">Musa ensete</name>
    <dbReference type="NCBI Taxonomy" id="4639"/>
    <lineage>
        <taxon>Eukaryota</taxon>
        <taxon>Viridiplantae</taxon>
        <taxon>Streptophyta</taxon>
        <taxon>Embryophyta</taxon>
        <taxon>Tracheophyta</taxon>
        <taxon>Spermatophyta</taxon>
        <taxon>Magnoliopsida</taxon>
        <taxon>Liliopsida</taxon>
        <taxon>Zingiberales</taxon>
        <taxon>Musaceae</taxon>
        <taxon>Ensete</taxon>
    </lineage>
</organism>
<dbReference type="AlphaFoldDB" id="A0A426Z0Y2"/>
<reference evidence="1 2" key="1">
    <citation type="journal article" date="2014" name="Agronomy (Basel)">
        <title>A Draft Genome Sequence for Ensete ventricosum, the Drought-Tolerant Tree Against Hunger.</title>
        <authorList>
            <person name="Harrison J."/>
            <person name="Moore K.A."/>
            <person name="Paszkiewicz K."/>
            <person name="Jones T."/>
            <person name="Grant M."/>
            <person name="Ambacheew D."/>
            <person name="Muzemil S."/>
            <person name="Studholme D.J."/>
        </authorList>
    </citation>
    <scope>NUCLEOTIDE SEQUENCE [LARGE SCALE GENOMIC DNA]</scope>
</reference>
<evidence type="ECO:0000313" key="1">
    <source>
        <dbReference type="EMBL" id="RRT57627.1"/>
    </source>
</evidence>
<protein>
    <submittedName>
        <fullName evidence="1">Uncharacterized protein</fullName>
    </submittedName>
</protein>
<name>A0A426Z0Y2_ENSVE</name>
<dbReference type="Proteomes" id="UP000287651">
    <property type="component" value="Unassembled WGS sequence"/>
</dbReference>
<comment type="caution">
    <text evidence="1">The sequence shown here is derived from an EMBL/GenBank/DDBJ whole genome shotgun (WGS) entry which is preliminary data.</text>
</comment>
<evidence type="ECO:0000313" key="2">
    <source>
        <dbReference type="Proteomes" id="UP000287651"/>
    </source>
</evidence>
<proteinExistence type="predicted"/>